<reference evidence="3" key="1">
    <citation type="journal article" date="2015" name="ISME J.">
        <title>Draft Genome Sequence of Streptomyces incarnatus NRRL8089, which Produces the Nucleoside Antibiotic Sinefungin.</title>
        <authorList>
            <person name="Oshima K."/>
            <person name="Hattori M."/>
            <person name="Shimizu H."/>
            <person name="Fukuda K."/>
            <person name="Nemoto M."/>
            <person name="Inagaki K."/>
            <person name="Tamura T."/>
        </authorList>
    </citation>
    <scope>NUCLEOTIDE SEQUENCE</scope>
    <source>
        <strain evidence="3">FACHB-1277</strain>
    </source>
</reference>
<dbReference type="Gene3D" id="3.40.800.20">
    <property type="entry name" value="Histone deacetylase domain"/>
    <property type="match status" value="1"/>
</dbReference>
<evidence type="ECO:0000313" key="4">
    <source>
        <dbReference type="Proteomes" id="UP000631421"/>
    </source>
</evidence>
<dbReference type="Proteomes" id="UP000631421">
    <property type="component" value="Unassembled WGS sequence"/>
</dbReference>
<dbReference type="CDD" id="cd09992">
    <property type="entry name" value="HDAC_classII"/>
    <property type="match status" value="1"/>
</dbReference>
<dbReference type="InterPro" id="IPR023801">
    <property type="entry name" value="His_deacetylse_dom"/>
</dbReference>
<dbReference type="PRINTS" id="PR01270">
    <property type="entry name" value="HDASUPER"/>
</dbReference>
<feature type="domain" description="Histone deacetylase" evidence="2">
    <location>
        <begin position="36"/>
        <end position="324"/>
    </location>
</feature>
<comment type="similarity">
    <text evidence="1">Belongs to the histone deacetylase family.</text>
</comment>
<dbReference type="PANTHER" id="PTHR10625:SF10">
    <property type="entry name" value="HISTONE DEACETYLASE HDAC1"/>
    <property type="match status" value="1"/>
</dbReference>
<keyword evidence="4" id="KW-1185">Reference proteome</keyword>
<dbReference type="SUPFAM" id="SSF52768">
    <property type="entry name" value="Arginase/deacetylase"/>
    <property type="match status" value="1"/>
</dbReference>
<dbReference type="GO" id="GO:0040029">
    <property type="term" value="P:epigenetic regulation of gene expression"/>
    <property type="evidence" value="ECO:0007669"/>
    <property type="project" value="TreeGrafter"/>
</dbReference>
<dbReference type="InterPro" id="IPR023696">
    <property type="entry name" value="Ureohydrolase_dom_sf"/>
</dbReference>
<accession>A0A926Z5A7</accession>
<dbReference type="PANTHER" id="PTHR10625">
    <property type="entry name" value="HISTONE DEACETYLASE HDAC1-RELATED"/>
    <property type="match status" value="1"/>
</dbReference>
<name>A0A926Z5A7_9CYAN</name>
<dbReference type="EMBL" id="JACJPY010000008">
    <property type="protein sequence ID" value="MBD2149388.1"/>
    <property type="molecule type" value="Genomic_DNA"/>
</dbReference>
<reference evidence="3" key="2">
    <citation type="submission" date="2020-08" db="EMBL/GenBank/DDBJ databases">
        <authorList>
            <person name="Chen M."/>
            <person name="Teng W."/>
            <person name="Zhao L."/>
            <person name="Hu C."/>
            <person name="Zhou Y."/>
            <person name="Han B."/>
            <person name="Song L."/>
            <person name="Shu W."/>
        </authorList>
    </citation>
    <scope>NUCLEOTIDE SEQUENCE</scope>
    <source>
        <strain evidence="3">FACHB-1277</strain>
    </source>
</reference>
<comment type="caution">
    <text evidence="3">The sequence shown here is derived from an EMBL/GenBank/DDBJ whole genome shotgun (WGS) entry which is preliminary data.</text>
</comment>
<sequence length="331" mass="36521">MLSSNYAKLANSQQFPIQFPIIYSEKFLAHNTGTYHPEKAGRLTAIADFLKNSSITSQLAWHEPTPISTRQRSGMDILQEVRRFHTQEYIRDLQAITERGGGYIDGDTIASAQTYDVALLAVSAWLDGVDLVLKSGRPAFVLARPPGHHARARSGMGFCIFGNAAIAAMSACDRLNLDRVAILDWDVHHGNGTQEAVWDRADIAYVSLHQAPFYPMTGLASEKGAHNNILNIPMRANATITEYLPAFENQVIPFLKNFQPDLLIISAGFDANADDPLAGILLKPEDFGVFTRLCLEEVTPKILFGLEGGYDFDSLSRSVFAVIEQSLNTTY</sequence>
<dbReference type="AlphaFoldDB" id="A0A926Z5A7"/>
<evidence type="ECO:0000313" key="3">
    <source>
        <dbReference type="EMBL" id="MBD2149388.1"/>
    </source>
</evidence>
<dbReference type="GO" id="GO:0004407">
    <property type="term" value="F:histone deacetylase activity"/>
    <property type="evidence" value="ECO:0007669"/>
    <property type="project" value="TreeGrafter"/>
</dbReference>
<dbReference type="InterPro" id="IPR037138">
    <property type="entry name" value="His_deacetylse_dom_sf"/>
</dbReference>
<dbReference type="RefSeq" id="WP_190349758.1">
    <property type="nucleotide sequence ID" value="NZ_JACJPY010000008.1"/>
</dbReference>
<gene>
    <name evidence="3" type="ORF">H6F44_04500</name>
</gene>
<dbReference type="InterPro" id="IPR000286">
    <property type="entry name" value="HDACs"/>
</dbReference>
<protein>
    <submittedName>
        <fullName evidence="3">Histone deacetylase</fullName>
    </submittedName>
</protein>
<dbReference type="Pfam" id="PF00850">
    <property type="entry name" value="Hist_deacetyl"/>
    <property type="match status" value="1"/>
</dbReference>
<organism evidence="3 4">
    <name type="scientific">Pseudanabaena cinerea FACHB-1277</name>
    <dbReference type="NCBI Taxonomy" id="2949581"/>
    <lineage>
        <taxon>Bacteria</taxon>
        <taxon>Bacillati</taxon>
        <taxon>Cyanobacteriota</taxon>
        <taxon>Cyanophyceae</taxon>
        <taxon>Pseudanabaenales</taxon>
        <taxon>Pseudanabaenaceae</taxon>
        <taxon>Pseudanabaena</taxon>
        <taxon>Pseudanabaena cinerea</taxon>
    </lineage>
</organism>
<evidence type="ECO:0000256" key="1">
    <source>
        <dbReference type="ARBA" id="ARBA00005947"/>
    </source>
</evidence>
<evidence type="ECO:0000259" key="2">
    <source>
        <dbReference type="Pfam" id="PF00850"/>
    </source>
</evidence>
<proteinExistence type="inferred from homology"/>